<sequence length="26" mass="3069">MSSFSWPTFCAIQHCRSNRRPIKPAF</sequence>
<dbReference type="EMBL" id="GBRH01201148">
    <property type="protein sequence ID" value="JAD96747.1"/>
    <property type="molecule type" value="Transcribed_RNA"/>
</dbReference>
<name>A0A0A9EL28_ARUDO</name>
<evidence type="ECO:0000313" key="1">
    <source>
        <dbReference type="EMBL" id="JAD96747.1"/>
    </source>
</evidence>
<accession>A0A0A9EL28</accession>
<reference evidence="1" key="1">
    <citation type="submission" date="2014-09" db="EMBL/GenBank/DDBJ databases">
        <authorList>
            <person name="Magalhaes I.L.F."/>
            <person name="Oliveira U."/>
            <person name="Santos F.R."/>
            <person name="Vidigal T.H.D.A."/>
            <person name="Brescovit A.D."/>
            <person name="Santos A.J."/>
        </authorList>
    </citation>
    <scope>NUCLEOTIDE SEQUENCE</scope>
    <source>
        <tissue evidence="1">Shoot tissue taken approximately 20 cm above the soil surface</tissue>
    </source>
</reference>
<dbReference type="AlphaFoldDB" id="A0A0A9EL28"/>
<organism evidence="1">
    <name type="scientific">Arundo donax</name>
    <name type="common">Giant reed</name>
    <name type="synonym">Donax arundinaceus</name>
    <dbReference type="NCBI Taxonomy" id="35708"/>
    <lineage>
        <taxon>Eukaryota</taxon>
        <taxon>Viridiplantae</taxon>
        <taxon>Streptophyta</taxon>
        <taxon>Embryophyta</taxon>
        <taxon>Tracheophyta</taxon>
        <taxon>Spermatophyta</taxon>
        <taxon>Magnoliopsida</taxon>
        <taxon>Liliopsida</taxon>
        <taxon>Poales</taxon>
        <taxon>Poaceae</taxon>
        <taxon>PACMAD clade</taxon>
        <taxon>Arundinoideae</taxon>
        <taxon>Arundineae</taxon>
        <taxon>Arundo</taxon>
    </lineage>
</organism>
<protein>
    <submittedName>
        <fullName evidence="1">Uncharacterized protein</fullName>
    </submittedName>
</protein>
<proteinExistence type="predicted"/>
<reference evidence="1" key="2">
    <citation type="journal article" date="2015" name="Data Brief">
        <title>Shoot transcriptome of the giant reed, Arundo donax.</title>
        <authorList>
            <person name="Barrero R.A."/>
            <person name="Guerrero F.D."/>
            <person name="Moolhuijzen P."/>
            <person name="Goolsby J.A."/>
            <person name="Tidwell J."/>
            <person name="Bellgard S.E."/>
            <person name="Bellgard M.I."/>
        </authorList>
    </citation>
    <scope>NUCLEOTIDE SEQUENCE</scope>
    <source>
        <tissue evidence="1">Shoot tissue taken approximately 20 cm above the soil surface</tissue>
    </source>
</reference>